<dbReference type="AlphaFoldDB" id="A0A8X6TQ31"/>
<accession>A0A8X6TQ31</accession>
<name>A0A8X6TQ31_NEPPI</name>
<organism evidence="1 2">
    <name type="scientific">Nephila pilipes</name>
    <name type="common">Giant wood spider</name>
    <name type="synonym">Nephila maculata</name>
    <dbReference type="NCBI Taxonomy" id="299642"/>
    <lineage>
        <taxon>Eukaryota</taxon>
        <taxon>Metazoa</taxon>
        <taxon>Ecdysozoa</taxon>
        <taxon>Arthropoda</taxon>
        <taxon>Chelicerata</taxon>
        <taxon>Arachnida</taxon>
        <taxon>Araneae</taxon>
        <taxon>Araneomorphae</taxon>
        <taxon>Entelegynae</taxon>
        <taxon>Araneoidea</taxon>
        <taxon>Nephilidae</taxon>
        <taxon>Nephila</taxon>
    </lineage>
</organism>
<proteinExistence type="predicted"/>
<protein>
    <submittedName>
        <fullName evidence="1">Uncharacterized protein</fullName>
    </submittedName>
</protein>
<dbReference type="Proteomes" id="UP000887013">
    <property type="component" value="Unassembled WGS sequence"/>
</dbReference>
<dbReference type="EMBL" id="BMAW01013527">
    <property type="protein sequence ID" value="GFT34546.1"/>
    <property type="molecule type" value="Genomic_DNA"/>
</dbReference>
<sequence>MLAISAFQSDLDSYDARSLPSSRRLYLVLIDIRLQRALTSKWQIAFIKWPGNSKSLSVDRHRQIVVRASRSYLLLRESIISLRAILNYPLFFFCKVKTLVVFRNNDRSRLIKSEAHLRNIFLR</sequence>
<reference evidence="1" key="1">
    <citation type="submission" date="2020-08" db="EMBL/GenBank/DDBJ databases">
        <title>Multicomponent nature underlies the extraordinary mechanical properties of spider dragline silk.</title>
        <authorList>
            <person name="Kono N."/>
            <person name="Nakamura H."/>
            <person name="Mori M."/>
            <person name="Yoshida Y."/>
            <person name="Ohtoshi R."/>
            <person name="Malay A.D."/>
            <person name="Moran D.A.P."/>
            <person name="Tomita M."/>
            <person name="Numata K."/>
            <person name="Arakawa K."/>
        </authorList>
    </citation>
    <scope>NUCLEOTIDE SEQUENCE</scope>
</reference>
<keyword evidence="2" id="KW-1185">Reference proteome</keyword>
<comment type="caution">
    <text evidence="1">The sequence shown here is derived from an EMBL/GenBank/DDBJ whole genome shotgun (WGS) entry which is preliminary data.</text>
</comment>
<gene>
    <name evidence="1" type="ORF">NPIL_409711</name>
</gene>
<evidence type="ECO:0000313" key="2">
    <source>
        <dbReference type="Proteomes" id="UP000887013"/>
    </source>
</evidence>
<evidence type="ECO:0000313" key="1">
    <source>
        <dbReference type="EMBL" id="GFT34546.1"/>
    </source>
</evidence>